<accession>A0A517T446</accession>
<dbReference type="InterPro" id="IPR036909">
    <property type="entry name" value="Cyt_c-like_dom_sf"/>
</dbReference>
<dbReference type="RefSeq" id="WP_197439867.1">
    <property type="nucleotide sequence ID" value="NZ_CP036316.1"/>
</dbReference>
<dbReference type="Pfam" id="PF07635">
    <property type="entry name" value="PSCyt1"/>
    <property type="match status" value="1"/>
</dbReference>
<organism evidence="4 5">
    <name type="scientific">Calycomorphotria hydatis</name>
    <dbReference type="NCBI Taxonomy" id="2528027"/>
    <lineage>
        <taxon>Bacteria</taxon>
        <taxon>Pseudomonadati</taxon>
        <taxon>Planctomycetota</taxon>
        <taxon>Planctomycetia</taxon>
        <taxon>Planctomycetales</taxon>
        <taxon>Planctomycetaceae</taxon>
        <taxon>Calycomorphotria</taxon>
    </lineage>
</organism>
<dbReference type="InterPro" id="IPR022655">
    <property type="entry name" value="DUF1553"/>
</dbReference>
<gene>
    <name evidence="4" type="ORF">V22_03600</name>
</gene>
<dbReference type="InterPro" id="IPR011429">
    <property type="entry name" value="Cyt_c_Planctomycete-type"/>
</dbReference>
<evidence type="ECO:0000313" key="4">
    <source>
        <dbReference type="EMBL" id="QDT63142.1"/>
    </source>
</evidence>
<keyword evidence="5" id="KW-1185">Reference proteome</keyword>
<feature type="chain" id="PRO_5022090106" evidence="2">
    <location>
        <begin position="19"/>
        <end position="1695"/>
    </location>
</feature>
<dbReference type="Proteomes" id="UP000319976">
    <property type="component" value="Chromosome"/>
</dbReference>
<dbReference type="KEGG" id="chya:V22_03600"/>
<dbReference type="InterPro" id="IPR011444">
    <property type="entry name" value="DUF1549"/>
</dbReference>
<feature type="domain" description="BIG2" evidence="3">
    <location>
        <begin position="532"/>
        <end position="613"/>
    </location>
</feature>
<dbReference type="SMART" id="SM00320">
    <property type="entry name" value="WD40"/>
    <property type="match status" value="6"/>
</dbReference>
<evidence type="ECO:0000256" key="2">
    <source>
        <dbReference type="SAM" id="SignalP"/>
    </source>
</evidence>
<sequence precursor="true">MKLLVDHFSACLVLFAVAACCPAILLAEDAENLAPVSFYNDVMPVFRTHCQGCHQPAHHDGEYIMTSVAELMTAGESGEAAIVPGKPDESYLISQITPVDGAAAMPKDGKPLAETELALIRRWVAEGAKDDTPASAHRVFNATNPPVYSGPPTLTAIEYSPDGSLLAVSGYHEVLLVNAEDQSLAGRLIGLSERIESVSFSPDGTKLAVAGGQPGRVGEIQIWDVAAKELILSHTVTFDTLYGASWSPDGKLVAFGCGDNTLRAIDAETGEQVLFQGAHEDWVRDTIFNQDGKHIVSVGRDMSCKLTEVETERFIDNVTSITPGALGGGINTVALHPKRDEIVVGGADGIVKTYRIFRITKRVIGDDANLIRTFPAMTGRTYGAAFSPDGKTIAAVSSLDGNGQLHLYDYPVDGVMPEDVKKIVTKRVNQWSPAEKKRIEEYNTEGVSLLTSVDVPGGGLFSLDFHPSGNSVAVGGSDGVVRVFEVPSGILRTQFSPAPAASDDELTQRNVALTGYDPVQGLQPESLPQGKKLTSLEVIPKQVAINSPFDVAQLIVQGQFEDGSTMDCTRMVQSKWSQGVAAMSPSGLISPSQNGSAELTLTLGDVNTVAHVEVSNLDQQFHVDFVRDVNPALSRLGCNQGTCHGAQKGKNGFKLSLRGYDPIFDVRALTDDLASRRVNPASPDDSLMLLKPIGVVPHVGGTLMKEGHPYYELLRNWIASGASLDLSTPRVSSIQIEPSNPVIPSIGARQQMRIVATYEDGSTRDVTRQAFIESGNTEVATADQSGLITSVRRGEAPVLARFEGAYVATTLTVMGDRSGFVWQDAPSWGTVDDLVAKKWQRMKIQPSGLCTDAEYIRRVYLDLTGLPPSGEEVREFLADQRDTKVKREALVDRLIGSDQYLDYWTNKWADLLQVNRKYLEKEGAKAFHDWIRNELAVNTPYDEFARKILTAEGSNKENPAASYYKIHRTPEETVENTTHLFLAIRFNCNKCHDHPFERWTQDQYYETAAYFAQVGLKRDPESGNRKIGGSAVEGATPLYEIVYDQSEGDVKHGRTGETAAPVFPFECDYDSPEKATRREKLASWMTSPDNPYFAKSYVNRMWGYLLGTGLIEPLDDIRAGNPPTNPELLDYLEQEFIQSDFDIRHLVRLICTSRTYQLSLSTSPWNEDDTLNYSHAKAKRLPAEVLFDTIYTVTGATPKIPGVEPGTRAAQLPDAGIKLKDGFLANLGRPSRESACECERSNELQLGPVMALVSGPTVADAIGDGKNALPQLVKDHLDDRELVNELFLRVLSRPATAGEIDAVLQSQEVIPEDHATLAEQLKEREAWWVENQPKQEQARLDAIKKAEEKLAAYEAEIAPEREKLAKEREEKIAAADKELKDQEAKLPELIAEFEKSLDTLTEWFPLTPSTLKASADIKLSLQDDRSIKAEGDADKSTYTIEFPTSITGITGVRLEALGDAASSPGLAGNFVVSELQMAIRPTKDGKYEDVKLVNPVADFEQSGYPVKEALDGDRNPNNNGWAVSPSVKTSHWATFETKQAIGHEDGSVIRLIIIQNHNAKKHLLSRFRISVTRKASPIGLSTTEEFASILSTPADQRTEAAKQFESSYVNSSNKKLVELRDKLNTAKKALPEDSGVTKRKKYLALVSRPVPLDSKLARLRSDMEQSQSQMQNRRLTLAQDVTWALINNPAFLFNR</sequence>
<evidence type="ECO:0000256" key="1">
    <source>
        <dbReference type="SAM" id="Coils"/>
    </source>
</evidence>
<feature type="signal peptide" evidence="2">
    <location>
        <begin position="1"/>
        <end position="18"/>
    </location>
</feature>
<dbReference type="Pfam" id="PF07587">
    <property type="entry name" value="PSD1"/>
    <property type="match status" value="1"/>
</dbReference>
<dbReference type="Gene3D" id="2.130.10.10">
    <property type="entry name" value="YVTN repeat-like/Quinoprotein amine dehydrogenase"/>
    <property type="match status" value="2"/>
</dbReference>
<dbReference type="PANTHER" id="PTHR35889">
    <property type="entry name" value="CYCLOINULO-OLIGOSACCHARIDE FRUCTANOTRANSFERASE-RELATED"/>
    <property type="match status" value="1"/>
</dbReference>
<feature type="domain" description="BIG2" evidence="3">
    <location>
        <begin position="730"/>
        <end position="812"/>
    </location>
</feature>
<dbReference type="SUPFAM" id="SSF50978">
    <property type="entry name" value="WD40 repeat-like"/>
    <property type="match status" value="1"/>
</dbReference>
<evidence type="ECO:0000259" key="3">
    <source>
        <dbReference type="SMART" id="SM00635"/>
    </source>
</evidence>
<name>A0A517T446_9PLAN</name>
<dbReference type="InterPro" id="IPR003343">
    <property type="entry name" value="Big_2"/>
</dbReference>
<keyword evidence="1" id="KW-0175">Coiled coil</keyword>
<reference evidence="4 5" key="1">
    <citation type="submission" date="2019-02" db="EMBL/GenBank/DDBJ databases">
        <title>Deep-cultivation of Planctomycetes and their phenomic and genomic characterization uncovers novel biology.</title>
        <authorList>
            <person name="Wiegand S."/>
            <person name="Jogler M."/>
            <person name="Boedeker C."/>
            <person name="Pinto D."/>
            <person name="Vollmers J."/>
            <person name="Rivas-Marin E."/>
            <person name="Kohn T."/>
            <person name="Peeters S.H."/>
            <person name="Heuer A."/>
            <person name="Rast P."/>
            <person name="Oberbeckmann S."/>
            <person name="Bunk B."/>
            <person name="Jeske O."/>
            <person name="Meyerdierks A."/>
            <person name="Storesund J.E."/>
            <person name="Kallscheuer N."/>
            <person name="Luecker S."/>
            <person name="Lage O.M."/>
            <person name="Pohl T."/>
            <person name="Merkel B.J."/>
            <person name="Hornburger P."/>
            <person name="Mueller R.-W."/>
            <person name="Bruemmer F."/>
            <person name="Labrenz M."/>
            <person name="Spormann A.M."/>
            <person name="Op den Camp H."/>
            <person name="Overmann J."/>
            <person name="Amann R."/>
            <person name="Jetten M.S.M."/>
            <person name="Mascher T."/>
            <person name="Medema M.H."/>
            <person name="Devos D.P."/>
            <person name="Kaster A.-K."/>
            <person name="Ovreas L."/>
            <person name="Rohde M."/>
            <person name="Galperin M.Y."/>
            <person name="Jogler C."/>
        </authorList>
    </citation>
    <scope>NUCLEOTIDE SEQUENCE [LARGE SCALE GENOMIC DNA]</scope>
    <source>
        <strain evidence="4 5">V22</strain>
    </source>
</reference>
<dbReference type="GO" id="GO:0020037">
    <property type="term" value="F:heme binding"/>
    <property type="evidence" value="ECO:0007669"/>
    <property type="project" value="InterPro"/>
</dbReference>
<dbReference type="Pfam" id="PF07583">
    <property type="entry name" value="PSCyt2"/>
    <property type="match status" value="1"/>
</dbReference>
<dbReference type="InterPro" id="IPR001680">
    <property type="entry name" value="WD40_rpt"/>
</dbReference>
<dbReference type="GO" id="GO:0009055">
    <property type="term" value="F:electron transfer activity"/>
    <property type="evidence" value="ECO:0007669"/>
    <property type="project" value="InterPro"/>
</dbReference>
<dbReference type="InterPro" id="IPR011659">
    <property type="entry name" value="WD40"/>
</dbReference>
<dbReference type="Gene3D" id="2.60.40.1080">
    <property type="match status" value="2"/>
</dbReference>
<dbReference type="PROSITE" id="PS51257">
    <property type="entry name" value="PROKAR_LIPOPROTEIN"/>
    <property type="match status" value="1"/>
</dbReference>
<dbReference type="PANTHER" id="PTHR35889:SF3">
    <property type="entry name" value="F-BOX DOMAIN-CONTAINING PROTEIN"/>
    <property type="match status" value="1"/>
</dbReference>
<keyword evidence="2" id="KW-0732">Signal</keyword>
<dbReference type="Pfam" id="PF00400">
    <property type="entry name" value="WD40"/>
    <property type="match status" value="2"/>
</dbReference>
<protein>
    <submittedName>
        <fullName evidence="4">Translocation protein TolB</fullName>
    </submittedName>
</protein>
<proteinExistence type="predicted"/>
<dbReference type="EMBL" id="CP036316">
    <property type="protein sequence ID" value="QDT63142.1"/>
    <property type="molecule type" value="Genomic_DNA"/>
</dbReference>
<dbReference type="SUPFAM" id="SSF46626">
    <property type="entry name" value="Cytochrome c"/>
    <property type="match status" value="1"/>
</dbReference>
<evidence type="ECO:0000313" key="5">
    <source>
        <dbReference type="Proteomes" id="UP000319976"/>
    </source>
</evidence>
<dbReference type="SMART" id="SM00635">
    <property type="entry name" value="BID_2"/>
    <property type="match status" value="2"/>
</dbReference>
<feature type="coiled-coil region" evidence="1">
    <location>
        <begin position="1336"/>
        <end position="1392"/>
    </location>
</feature>
<dbReference type="InterPro" id="IPR015943">
    <property type="entry name" value="WD40/YVTN_repeat-like_dom_sf"/>
</dbReference>
<dbReference type="Pfam" id="PF07676">
    <property type="entry name" value="PD40"/>
    <property type="match status" value="1"/>
</dbReference>
<dbReference type="InterPro" id="IPR036322">
    <property type="entry name" value="WD40_repeat_dom_sf"/>
</dbReference>